<dbReference type="STRING" id="1465490.SAMN05444277_101943"/>
<accession>A0A1I5STM7</accession>
<evidence type="ECO:0000313" key="2">
    <source>
        <dbReference type="Proteomes" id="UP000199031"/>
    </source>
</evidence>
<gene>
    <name evidence="1" type="ORF">SAMN05444277_101943</name>
</gene>
<dbReference type="OrthoDB" id="1122968at2"/>
<dbReference type="EMBL" id="FOXQ01000001">
    <property type="protein sequence ID" value="SFP74154.1"/>
    <property type="molecule type" value="Genomic_DNA"/>
</dbReference>
<proteinExistence type="predicted"/>
<dbReference type="AlphaFoldDB" id="A0A1I5STM7"/>
<sequence>MLVERTNNDKIVITLSSSVDSFGLQRLIDYVKYLEATSKSKAKQSDADKLADEVNASWWDKNRKRFIK</sequence>
<dbReference type="Proteomes" id="UP000199031">
    <property type="component" value="Unassembled WGS sequence"/>
</dbReference>
<organism evidence="1 2">
    <name type="scientific">Parafilimonas terrae</name>
    <dbReference type="NCBI Taxonomy" id="1465490"/>
    <lineage>
        <taxon>Bacteria</taxon>
        <taxon>Pseudomonadati</taxon>
        <taxon>Bacteroidota</taxon>
        <taxon>Chitinophagia</taxon>
        <taxon>Chitinophagales</taxon>
        <taxon>Chitinophagaceae</taxon>
        <taxon>Parafilimonas</taxon>
    </lineage>
</organism>
<name>A0A1I5STM7_9BACT</name>
<protein>
    <submittedName>
        <fullName evidence="1">Uncharacterized protein</fullName>
    </submittedName>
</protein>
<keyword evidence="2" id="KW-1185">Reference proteome</keyword>
<dbReference type="RefSeq" id="WP_090655011.1">
    <property type="nucleotide sequence ID" value="NZ_FOXQ01000001.1"/>
</dbReference>
<reference evidence="1 2" key="1">
    <citation type="submission" date="2016-10" db="EMBL/GenBank/DDBJ databases">
        <authorList>
            <person name="de Groot N.N."/>
        </authorList>
    </citation>
    <scope>NUCLEOTIDE SEQUENCE [LARGE SCALE GENOMIC DNA]</scope>
    <source>
        <strain evidence="1 2">DSM 28286</strain>
    </source>
</reference>
<evidence type="ECO:0000313" key="1">
    <source>
        <dbReference type="EMBL" id="SFP74154.1"/>
    </source>
</evidence>